<feature type="compositionally biased region" description="Polar residues" evidence="2">
    <location>
        <begin position="115"/>
        <end position="124"/>
    </location>
</feature>
<feature type="compositionally biased region" description="Polar residues" evidence="2">
    <location>
        <begin position="1"/>
        <end position="16"/>
    </location>
</feature>
<feature type="region of interest" description="Disordered" evidence="2">
    <location>
        <begin position="1754"/>
        <end position="1854"/>
    </location>
</feature>
<feature type="region of interest" description="Disordered" evidence="2">
    <location>
        <begin position="453"/>
        <end position="477"/>
    </location>
</feature>
<keyword evidence="4" id="KW-1185">Reference proteome</keyword>
<feature type="region of interest" description="Disordered" evidence="2">
    <location>
        <begin position="510"/>
        <end position="529"/>
    </location>
</feature>
<feature type="region of interest" description="Disordered" evidence="2">
    <location>
        <begin position="787"/>
        <end position="833"/>
    </location>
</feature>
<feature type="compositionally biased region" description="Basic residues" evidence="2">
    <location>
        <begin position="294"/>
        <end position="305"/>
    </location>
</feature>
<feature type="compositionally biased region" description="Polar residues" evidence="2">
    <location>
        <begin position="958"/>
        <end position="967"/>
    </location>
</feature>
<evidence type="ECO:0000256" key="1">
    <source>
        <dbReference type="SAM" id="Coils"/>
    </source>
</evidence>
<feature type="compositionally biased region" description="Basic and acidic residues" evidence="2">
    <location>
        <begin position="548"/>
        <end position="562"/>
    </location>
</feature>
<feature type="compositionally biased region" description="Polar residues" evidence="2">
    <location>
        <begin position="514"/>
        <end position="529"/>
    </location>
</feature>
<feature type="coiled-coil region" evidence="1">
    <location>
        <begin position="1396"/>
        <end position="1430"/>
    </location>
</feature>
<gene>
    <name evidence="3" type="ORF">E2C01_010135</name>
</gene>
<feature type="compositionally biased region" description="Polar residues" evidence="2">
    <location>
        <begin position="139"/>
        <end position="160"/>
    </location>
</feature>
<feature type="region of interest" description="Disordered" evidence="2">
    <location>
        <begin position="548"/>
        <end position="589"/>
    </location>
</feature>
<organism evidence="3 4">
    <name type="scientific">Portunus trituberculatus</name>
    <name type="common">Swimming crab</name>
    <name type="synonym">Neptunus trituberculatus</name>
    <dbReference type="NCBI Taxonomy" id="210409"/>
    <lineage>
        <taxon>Eukaryota</taxon>
        <taxon>Metazoa</taxon>
        <taxon>Ecdysozoa</taxon>
        <taxon>Arthropoda</taxon>
        <taxon>Crustacea</taxon>
        <taxon>Multicrustacea</taxon>
        <taxon>Malacostraca</taxon>
        <taxon>Eumalacostraca</taxon>
        <taxon>Eucarida</taxon>
        <taxon>Decapoda</taxon>
        <taxon>Pleocyemata</taxon>
        <taxon>Brachyura</taxon>
        <taxon>Eubrachyura</taxon>
        <taxon>Portunoidea</taxon>
        <taxon>Portunidae</taxon>
        <taxon>Portuninae</taxon>
        <taxon>Portunus</taxon>
    </lineage>
</organism>
<feature type="region of interest" description="Disordered" evidence="2">
    <location>
        <begin position="61"/>
        <end position="163"/>
    </location>
</feature>
<dbReference type="OrthoDB" id="6377855at2759"/>
<feature type="compositionally biased region" description="Low complexity" evidence="2">
    <location>
        <begin position="1825"/>
        <end position="1838"/>
    </location>
</feature>
<feature type="compositionally biased region" description="Pro residues" evidence="2">
    <location>
        <begin position="21"/>
        <end position="35"/>
    </location>
</feature>
<feature type="compositionally biased region" description="Basic and acidic residues" evidence="2">
    <location>
        <begin position="1839"/>
        <end position="1853"/>
    </location>
</feature>
<proteinExistence type="predicted"/>
<feature type="compositionally biased region" description="Low complexity" evidence="2">
    <location>
        <begin position="1754"/>
        <end position="1775"/>
    </location>
</feature>
<keyword evidence="1" id="KW-0175">Coiled coil</keyword>
<feature type="compositionally biased region" description="Basic and acidic residues" evidence="2">
    <location>
        <begin position="1005"/>
        <end position="1022"/>
    </location>
</feature>
<sequence length="1898" mass="210856">MTLLYQASTPQVQVTGSPLHPDGPPPPPPPQPQPLPHQQALSPFRPESGMIDVNIALHHSSPRQATASPSQTHPHPHILSPNRDTTLAESHEGKSITFTSSPVHSAGVYSREGGTYSNGLTHSPHTGPDSTLDARIIQQPHQESLRNVPSYTSHGPSSSRNIDHMSGSLICGVDSRVHKKDNINQTDPLLLVPRMSEEHHSPHHTAMGCQTYQSESFQGQETLHHPLMKETRSLRKEIDDIMARKQALDSRMQSLIAHRAMQRELEAVQFDEPKKRLTPLTKSKSLEDGELRRSKSKHGKYKARSKSYEEESHLKRKSNSQEAYLSMINENQDEFPSLTMESIENDDKITELQTDEADIPGLGDSGLSSEINSINATIQELVKENQQLHKFLLGMTSESILKVDQEKLALEAKLQSLDKENESLKICLDEDKDLDHGRAKALRGVTFCINEANEEPKESEREAIETGESKAKERENHDHAFEVLTASPKMEDITQKNKETGGELENMISEAADRTSQSSSHQEDTVNSLKSEIDRLTKQNQQLVNIIEKERHVETSQKDSPRTQKSQSTIEEVSVSSIGESLTEHSSTMKELDRLQQKVNKLTEEKKMLEFKLSNEASERDFESTRLEARIQILSDLNQTLTHKLSDKNDAAKTGKAEMCCQTDTLDGEMEREGDTSTKLNKTSATSVVDQTTTVSQHVSISPDKQVTTSASKASLPNSNISLPFITTKKNEEYPDKNNGRLVFPLTAEESLASRPHLKDLPLHMLSSDENISTDDDKMSLIKTPREDIQASQQSEISPRSVVEPGDALGEVSERKGNGTVSAESTISKESSTCSKHSQVQQLEALVAQNKVIASSLSELKLLSKTSESNRESAFIKIMEENVRVMQNIGEKLASASLPAASVEPDARLTQLSQENQDLKSSIQQQQKRIEILINQNSSLEKKLHVAQHKGEEAQEDAGSSSGSDVPQVTEDETPRATEGKVKKGNRVFKEIPGDVAMDSSPNGKQKEALESSRMSEIERRQPTRPSSIGQLLPSLPQDQSGSASVSPDQAGSSRSYVEDTSQHSGGSASSRKGLPDMRNDTAREKRKRSSVVLDPETQRLLDAALRKEKEARTRVLQEAELEKEALQERIVSLVRENDCLAARLQEVVSVSRNLSGHMHSVKDQLERVEAEKDNLHRKVKSLEDGQEDSSLSPSDSIGSSRLTHRLKERVRNLQDEVERGWQEAHQRTVERDKAVAEKESLEYTSSIAINTARREAESLREQVASLQDDKEKRWLEQTNLQNELERKSVIAKAAQESQASHLERLVEAERKIETLQNDLKKIEEQLLKETESRKNAVAELEEMKAKASDHKEEKATSQGEQHWANTVAHLRSQLQQEQLRAQLLEAGEQESSGRILSLQHEVRNALQANQQLQDKYNQLRTAYRAKRAEKASHRELSRQYTAQVKELGKTTAALEENFKAMLCGLGESIEVTVELLASHVFLTPCLIHPGPALHQDPEAWFGAQQGRLRWLQSQLRKLCLHNWKTGNLPRTSNLDSSHFDVSFKESQSSPIAAKIHIKEGVGQHKQVAKSYGTQHPGVKVDVLSELSILDEGRSYTSTPVRRRSSASDISFSAASSPIKLDVEANHSTPKPVLQLGEVKTGVPPPSGTFISRMSQSPGVRQGSVYLSEAERILTSQQKELSETKYRQYKALIYSLQQDLDKSTVPSPSIPSSLFTTPEKKVAKLSQDLLEDNDQDSLCSELSVMEVHCSHVSSASASPTLSESSRSTQNSSGNSIKDSLPTCKKLQSSQNSLDEKINLEEVASTKTGDSSLQKSPKEHKDAIDSKQTSRSSSRASIKSPKEDGGSIVRKADGEVIPSILKEDQQSCGLDVDKDRDSWEAEEDLIRMLVESEIAGSQD</sequence>
<dbReference type="EMBL" id="VSRR010000575">
    <property type="protein sequence ID" value="MPC17286.1"/>
    <property type="molecule type" value="Genomic_DNA"/>
</dbReference>
<feature type="compositionally biased region" description="Low complexity" evidence="2">
    <location>
        <begin position="1190"/>
        <end position="1201"/>
    </location>
</feature>
<feature type="compositionally biased region" description="Basic and acidic residues" evidence="2">
    <location>
        <begin position="1815"/>
        <end position="1824"/>
    </location>
</feature>
<feature type="compositionally biased region" description="Polar residues" evidence="2">
    <location>
        <begin position="1037"/>
        <end position="1056"/>
    </location>
</feature>
<name>A0A5B7D7W3_PORTR</name>
<feature type="compositionally biased region" description="Basic and acidic residues" evidence="2">
    <location>
        <begin position="454"/>
        <end position="477"/>
    </location>
</feature>
<feature type="region of interest" description="Disordered" evidence="2">
    <location>
        <begin position="1"/>
        <end position="45"/>
    </location>
</feature>
<comment type="caution">
    <text evidence="3">The sequence shown here is derived from an EMBL/GenBank/DDBJ whole genome shotgun (WGS) entry which is preliminary data.</text>
</comment>
<protein>
    <submittedName>
        <fullName evidence="3">Uncharacterized protein</fullName>
    </submittedName>
</protein>
<accession>A0A5B7D7W3</accession>
<feature type="compositionally biased region" description="Basic and acidic residues" evidence="2">
    <location>
        <begin position="973"/>
        <end position="993"/>
    </location>
</feature>
<evidence type="ECO:0000313" key="3">
    <source>
        <dbReference type="EMBL" id="MPC17286.1"/>
    </source>
</evidence>
<evidence type="ECO:0000313" key="4">
    <source>
        <dbReference type="Proteomes" id="UP000324222"/>
    </source>
</evidence>
<feature type="compositionally biased region" description="Basic and acidic residues" evidence="2">
    <location>
        <begin position="943"/>
        <end position="953"/>
    </location>
</feature>
<reference evidence="3 4" key="1">
    <citation type="submission" date="2019-05" db="EMBL/GenBank/DDBJ databases">
        <title>Another draft genome of Portunus trituberculatus and its Hox gene families provides insights of decapod evolution.</title>
        <authorList>
            <person name="Jeong J.-H."/>
            <person name="Song I."/>
            <person name="Kim S."/>
            <person name="Choi T."/>
            <person name="Kim D."/>
            <person name="Ryu S."/>
            <person name="Kim W."/>
        </authorList>
    </citation>
    <scope>NUCLEOTIDE SEQUENCE [LARGE SCALE GENOMIC DNA]</scope>
    <source>
        <tissue evidence="3">Muscle</tissue>
    </source>
</reference>
<feature type="region of interest" description="Disordered" evidence="2">
    <location>
        <begin position="1182"/>
        <end position="1204"/>
    </location>
</feature>
<feature type="region of interest" description="Disordered" evidence="2">
    <location>
        <begin position="276"/>
        <end position="319"/>
    </location>
</feature>
<feature type="compositionally biased region" description="Low complexity" evidence="2">
    <location>
        <begin position="566"/>
        <end position="581"/>
    </location>
</feature>
<feature type="compositionally biased region" description="Polar residues" evidence="2">
    <location>
        <begin position="1804"/>
        <end position="1814"/>
    </location>
</feature>
<feature type="compositionally biased region" description="Polar residues" evidence="2">
    <location>
        <begin position="819"/>
        <end position="833"/>
    </location>
</feature>
<feature type="coiled-coil region" evidence="1">
    <location>
        <begin position="1250"/>
        <end position="1361"/>
    </location>
</feature>
<evidence type="ECO:0000256" key="2">
    <source>
        <dbReference type="SAM" id="MobiDB-lite"/>
    </source>
</evidence>
<feature type="region of interest" description="Disordered" evidence="2">
    <location>
        <begin position="943"/>
        <end position="1092"/>
    </location>
</feature>
<dbReference type="Proteomes" id="UP000324222">
    <property type="component" value="Unassembled WGS sequence"/>
</dbReference>
<feature type="compositionally biased region" description="Polar residues" evidence="2">
    <location>
        <begin position="62"/>
        <end position="73"/>
    </location>
</feature>
<feature type="compositionally biased region" description="Basic and acidic residues" evidence="2">
    <location>
        <begin position="1074"/>
        <end position="1084"/>
    </location>
</feature>
<feature type="compositionally biased region" description="Basic and acidic residues" evidence="2">
    <location>
        <begin position="284"/>
        <end position="293"/>
    </location>
</feature>